<dbReference type="Gene3D" id="1.10.3430.10">
    <property type="entry name" value="Ammonium transporter AmtB like domains"/>
    <property type="match status" value="1"/>
</dbReference>
<organism evidence="10">
    <name type="scientific">Alexandrium catenella</name>
    <name type="common">Red tide dinoflagellate</name>
    <name type="synonym">Gonyaulax catenella</name>
    <dbReference type="NCBI Taxonomy" id="2925"/>
    <lineage>
        <taxon>Eukaryota</taxon>
        <taxon>Sar</taxon>
        <taxon>Alveolata</taxon>
        <taxon>Dinophyceae</taxon>
        <taxon>Gonyaulacales</taxon>
        <taxon>Pyrocystaceae</taxon>
        <taxon>Alexandrium</taxon>
    </lineage>
</organism>
<name>A0A7S1MPD8_ALECA</name>
<dbReference type="GO" id="GO:0008519">
    <property type="term" value="F:ammonium channel activity"/>
    <property type="evidence" value="ECO:0007669"/>
    <property type="project" value="InterPro"/>
</dbReference>
<keyword evidence="5 8" id="KW-1133">Transmembrane helix</keyword>
<dbReference type="GO" id="GO:0005886">
    <property type="term" value="C:plasma membrane"/>
    <property type="evidence" value="ECO:0007669"/>
    <property type="project" value="TreeGrafter"/>
</dbReference>
<evidence type="ECO:0000256" key="5">
    <source>
        <dbReference type="ARBA" id="ARBA00022989"/>
    </source>
</evidence>
<keyword evidence="6 8" id="KW-0472">Membrane</keyword>
<protein>
    <recommendedName>
        <fullName evidence="9">Ammonium transporter AmtB-like domain-containing protein</fullName>
    </recommendedName>
</protein>
<evidence type="ECO:0000256" key="2">
    <source>
        <dbReference type="ARBA" id="ARBA00005887"/>
    </source>
</evidence>
<feature type="transmembrane region" description="Helical" evidence="8">
    <location>
        <begin position="136"/>
        <end position="159"/>
    </location>
</feature>
<proteinExistence type="inferred from homology"/>
<dbReference type="AlphaFoldDB" id="A0A7S1MPD8"/>
<dbReference type="PANTHER" id="PTHR11730">
    <property type="entry name" value="AMMONIUM TRANSPORTER"/>
    <property type="match status" value="1"/>
</dbReference>
<feature type="transmembrane region" description="Helical" evidence="8">
    <location>
        <begin position="80"/>
        <end position="100"/>
    </location>
</feature>
<reference evidence="10" key="1">
    <citation type="submission" date="2021-01" db="EMBL/GenBank/DDBJ databases">
        <authorList>
            <person name="Corre E."/>
            <person name="Pelletier E."/>
            <person name="Niang G."/>
            <person name="Scheremetjew M."/>
            <person name="Finn R."/>
            <person name="Kale V."/>
            <person name="Holt S."/>
            <person name="Cochrane G."/>
            <person name="Meng A."/>
            <person name="Brown T."/>
            <person name="Cohen L."/>
        </authorList>
    </citation>
    <scope>NUCLEOTIDE SEQUENCE</scope>
    <source>
        <strain evidence="10">OF101</strain>
    </source>
</reference>
<dbReference type="SUPFAM" id="SSF111352">
    <property type="entry name" value="Ammonium transporter"/>
    <property type="match status" value="1"/>
</dbReference>
<evidence type="ECO:0000256" key="1">
    <source>
        <dbReference type="ARBA" id="ARBA00004141"/>
    </source>
</evidence>
<keyword evidence="3" id="KW-0813">Transport</keyword>
<keyword evidence="4 8" id="KW-0812">Transmembrane</keyword>
<feature type="transmembrane region" description="Helical" evidence="8">
    <location>
        <begin position="50"/>
        <end position="68"/>
    </location>
</feature>
<dbReference type="InterPro" id="IPR029020">
    <property type="entry name" value="Ammonium/urea_transptr"/>
</dbReference>
<dbReference type="Pfam" id="PF00909">
    <property type="entry name" value="Ammonium_transp"/>
    <property type="match status" value="1"/>
</dbReference>
<sequence>MNTTIAAATGGLCVFVMRYAMMKKYDVGGFCNGILAGLVSITAGCSNMENASAFATAIVGAFFFQLASSTLRFLKIDDPVDAFAVHGACGAWGVLAAAFFDWGQGFNHIHGSNGFKCKTDASGACMNGLGGTLIGMAFLEILMIFLWVGALCAFVFFVLKALGLLIASNDMQEEGFDLLKHSPRKAYAQEATPKTSI</sequence>
<evidence type="ECO:0000259" key="9">
    <source>
        <dbReference type="Pfam" id="PF00909"/>
    </source>
</evidence>
<dbReference type="EMBL" id="HBGE01041845">
    <property type="protein sequence ID" value="CAD9137490.1"/>
    <property type="molecule type" value="Transcribed_RNA"/>
</dbReference>
<keyword evidence="7" id="KW-0924">Ammonia transport</keyword>
<accession>A0A7S1MPD8</accession>
<evidence type="ECO:0000313" key="10">
    <source>
        <dbReference type="EMBL" id="CAD9137490.1"/>
    </source>
</evidence>
<evidence type="ECO:0000256" key="3">
    <source>
        <dbReference type="ARBA" id="ARBA00022448"/>
    </source>
</evidence>
<gene>
    <name evidence="10" type="ORF">ACAT0790_LOCUS25263</name>
</gene>
<evidence type="ECO:0000256" key="6">
    <source>
        <dbReference type="ARBA" id="ARBA00023136"/>
    </source>
</evidence>
<comment type="similarity">
    <text evidence="2">Belongs to the ammonia transporter channel (TC 1.A.11.2) family.</text>
</comment>
<dbReference type="PANTHER" id="PTHR11730:SF6">
    <property type="entry name" value="AMMONIUM TRANSPORTER"/>
    <property type="match status" value="1"/>
</dbReference>
<evidence type="ECO:0000256" key="4">
    <source>
        <dbReference type="ARBA" id="ARBA00022692"/>
    </source>
</evidence>
<dbReference type="InterPro" id="IPR024041">
    <property type="entry name" value="NH4_transpt_AmtB-like_dom"/>
</dbReference>
<feature type="transmembrane region" description="Helical" evidence="8">
    <location>
        <begin position="27"/>
        <end position="44"/>
    </location>
</feature>
<dbReference type="GO" id="GO:0097272">
    <property type="term" value="P:ammonium homeostasis"/>
    <property type="evidence" value="ECO:0007669"/>
    <property type="project" value="TreeGrafter"/>
</dbReference>
<evidence type="ECO:0000256" key="7">
    <source>
        <dbReference type="ARBA" id="ARBA00023177"/>
    </source>
</evidence>
<evidence type="ECO:0000256" key="8">
    <source>
        <dbReference type="SAM" id="Phobius"/>
    </source>
</evidence>
<feature type="domain" description="Ammonium transporter AmtB-like" evidence="9">
    <location>
        <begin position="1"/>
        <end position="182"/>
    </location>
</feature>
<comment type="subcellular location">
    <subcellularLocation>
        <location evidence="1">Membrane</location>
        <topology evidence="1">Multi-pass membrane protein</topology>
    </subcellularLocation>
</comment>